<dbReference type="GeneID" id="110137770"/>
<dbReference type="InterPro" id="IPR008266">
    <property type="entry name" value="Tyr_kinase_AS"/>
</dbReference>
<dbReference type="SMART" id="SM00252">
    <property type="entry name" value="SH2"/>
    <property type="match status" value="1"/>
</dbReference>
<evidence type="ECO:0000256" key="3">
    <source>
        <dbReference type="ARBA" id="ARBA00022443"/>
    </source>
</evidence>
<dbReference type="PROSITE" id="PS50002">
    <property type="entry name" value="SH3"/>
    <property type="match status" value="1"/>
</dbReference>
<evidence type="ECO:0000313" key="25">
    <source>
        <dbReference type="RefSeq" id="XP_020750047.1"/>
    </source>
</evidence>
<dbReference type="GO" id="GO:0005524">
    <property type="term" value="F:ATP binding"/>
    <property type="evidence" value="ECO:0007669"/>
    <property type="project" value="UniProtKB-UniRule"/>
</dbReference>
<dbReference type="EC" id="2.7.10.2" evidence="19"/>
<keyword evidence="11 19" id="KW-0829">Tyrosine-protein kinase</keyword>
<dbReference type="PRINTS" id="PR00452">
    <property type="entry name" value="SH3DOMAIN"/>
</dbReference>
<dbReference type="FunFam" id="2.30.30.40:FF:000217">
    <property type="entry name" value="Tyrosine-protein kinase"/>
    <property type="match status" value="1"/>
</dbReference>
<feature type="domain" description="SH2" evidence="21">
    <location>
        <begin position="126"/>
        <end position="218"/>
    </location>
</feature>
<evidence type="ECO:0000256" key="10">
    <source>
        <dbReference type="ARBA" id="ARBA00022999"/>
    </source>
</evidence>
<comment type="catalytic activity">
    <reaction evidence="13 19">
        <text>L-tyrosyl-[protein] + ATP = O-phospho-L-tyrosyl-[protein] + ADP + H(+)</text>
        <dbReference type="Rhea" id="RHEA:10596"/>
        <dbReference type="Rhea" id="RHEA-COMP:10136"/>
        <dbReference type="Rhea" id="RHEA-COMP:20101"/>
        <dbReference type="ChEBI" id="CHEBI:15378"/>
        <dbReference type="ChEBI" id="CHEBI:30616"/>
        <dbReference type="ChEBI" id="CHEBI:46858"/>
        <dbReference type="ChEBI" id="CHEBI:61978"/>
        <dbReference type="ChEBI" id="CHEBI:456216"/>
        <dbReference type="EC" id="2.7.10.2"/>
    </reaction>
</comment>
<dbReference type="KEGG" id="ovr:110137770"/>
<dbReference type="GO" id="GO:0004715">
    <property type="term" value="F:non-membrane spanning protein tyrosine kinase activity"/>
    <property type="evidence" value="ECO:0007669"/>
    <property type="project" value="UniProtKB-EC"/>
</dbReference>
<dbReference type="InterPro" id="IPR050198">
    <property type="entry name" value="Non-receptor_tyrosine_kinases"/>
</dbReference>
<dbReference type="Gene3D" id="3.30.505.10">
    <property type="entry name" value="SH2 domain"/>
    <property type="match status" value="1"/>
</dbReference>
<feature type="binding site" evidence="18">
    <location>
        <position position="272"/>
    </location>
    <ligand>
        <name>ATP</name>
        <dbReference type="ChEBI" id="CHEBI:30616"/>
    </ligand>
</feature>
<evidence type="ECO:0000256" key="20">
    <source>
        <dbReference type="SAM" id="MobiDB-lite"/>
    </source>
</evidence>
<dbReference type="PRINTS" id="PR00109">
    <property type="entry name" value="TYRKINASE"/>
</dbReference>
<evidence type="ECO:0000256" key="2">
    <source>
        <dbReference type="ARBA" id="ARBA00004496"/>
    </source>
</evidence>
<dbReference type="SMART" id="SM00219">
    <property type="entry name" value="TyrKc"/>
    <property type="match status" value="1"/>
</dbReference>
<evidence type="ECO:0000256" key="17">
    <source>
        <dbReference type="PROSITE-ProRule" id="PRU00192"/>
    </source>
</evidence>
<dbReference type="InterPro" id="IPR011009">
    <property type="entry name" value="Kinase-like_dom_sf"/>
</dbReference>
<dbReference type="FunCoup" id="A0A6J0XJX2">
    <property type="interactions" value="468"/>
</dbReference>
<dbReference type="CDD" id="cd10369">
    <property type="entry name" value="SH2_Src_Frk"/>
    <property type="match status" value="1"/>
</dbReference>
<dbReference type="GO" id="GO:0005737">
    <property type="term" value="C:cytoplasm"/>
    <property type="evidence" value="ECO:0007669"/>
    <property type="project" value="UniProtKB-SubCell"/>
</dbReference>
<evidence type="ECO:0000313" key="24">
    <source>
        <dbReference type="Proteomes" id="UP001652640"/>
    </source>
</evidence>
<reference evidence="25" key="1">
    <citation type="submission" date="2025-08" db="UniProtKB">
        <authorList>
            <consortium name="RefSeq"/>
        </authorList>
    </citation>
    <scope>IDENTIFICATION</scope>
    <source>
        <tissue evidence="25">Tongue muscle</tissue>
    </source>
</reference>
<dbReference type="PANTHER" id="PTHR24418">
    <property type="entry name" value="TYROSINE-PROTEIN KINASE"/>
    <property type="match status" value="1"/>
</dbReference>
<dbReference type="CDD" id="cd11845">
    <property type="entry name" value="SH3_Src_like"/>
    <property type="match status" value="1"/>
</dbReference>
<comment type="subunit">
    <text evidence="15">Interacts (via the SH3-domain) with PTEN. Interacts with RB1.</text>
</comment>
<comment type="subcellular location">
    <subcellularLocation>
        <location evidence="2">Cytoplasm</location>
    </subcellularLocation>
    <subcellularLocation>
        <location evidence="1">Nucleus</location>
    </subcellularLocation>
</comment>
<keyword evidence="24" id="KW-1185">Reference proteome</keyword>
<evidence type="ECO:0000256" key="13">
    <source>
        <dbReference type="ARBA" id="ARBA00051245"/>
    </source>
</evidence>
<evidence type="ECO:0000259" key="22">
    <source>
        <dbReference type="PROSITE" id="PS50002"/>
    </source>
</evidence>
<proteinExistence type="inferred from homology"/>
<evidence type="ECO:0000256" key="11">
    <source>
        <dbReference type="ARBA" id="ARBA00023137"/>
    </source>
</evidence>
<comment type="similarity">
    <text evidence="19">Belongs to the protein kinase superfamily. Tyr protein kinase family.</text>
</comment>
<keyword evidence="9 18" id="KW-0067">ATP-binding</keyword>
<dbReference type="InterPro" id="IPR035805">
    <property type="entry name" value="SH2_Frk"/>
</dbReference>
<dbReference type="AlphaFoldDB" id="A0A6J0XJX2"/>
<dbReference type="SUPFAM" id="SSF50044">
    <property type="entry name" value="SH3-domain"/>
    <property type="match status" value="1"/>
</dbReference>
<dbReference type="FunFam" id="1.10.510.10:FF:000630">
    <property type="entry name" value="Tyrosine-protein kinase"/>
    <property type="match status" value="1"/>
</dbReference>
<dbReference type="PROSITE" id="PS00109">
    <property type="entry name" value="PROTEIN_KINASE_TYR"/>
    <property type="match status" value="1"/>
</dbReference>
<dbReference type="PRINTS" id="PR00401">
    <property type="entry name" value="SH2DOMAIN"/>
</dbReference>
<evidence type="ECO:0000256" key="4">
    <source>
        <dbReference type="ARBA" id="ARBA00022490"/>
    </source>
</evidence>
<dbReference type="SUPFAM" id="SSF56112">
    <property type="entry name" value="Protein kinase-like (PK-like)"/>
    <property type="match status" value="1"/>
</dbReference>
<evidence type="ECO:0000256" key="16">
    <source>
        <dbReference type="PROSITE-ProRule" id="PRU00191"/>
    </source>
</evidence>
<dbReference type="SUPFAM" id="SSF55550">
    <property type="entry name" value="SH2 domain"/>
    <property type="match status" value="1"/>
</dbReference>
<dbReference type="Pfam" id="PF07714">
    <property type="entry name" value="PK_Tyr_Ser-Thr"/>
    <property type="match status" value="1"/>
</dbReference>
<evidence type="ECO:0000256" key="1">
    <source>
        <dbReference type="ARBA" id="ARBA00004123"/>
    </source>
</evidence>
<organism evidence="24 25">
    <name type="scientific">Odocoileus virginianus</name>
    <name type="common">White-tailed deer</name>
    <dbReference type="NCBI Taxonomy" id="9874"/>
    <lineage>
        <taxon>Eukaryota</taxon>
        <taxon>Metazoa</taxon>
        <taxon>Chordata</taxon>
        <taxon>Craniata</taxon>
        <taxon>Vertebrata</taxon>
        <taxon>Euteleostomi</taxon>
        <taxon>Mammalia</taxon>
        <taxon>Eutheria</taxon>
        <taxon>Laurasiatheria</taxon>
        <taxon>Artiodactyla</taxon>
        <taxon>Ruminantia</taxon>
        <taxon>Pecora</taxon>
        <taxon>Cervidae</taxon>
        <taxon>Odocoileinae</taxon>
        <taxon>Odocoileus</taxon>
    </lineage>
</organism>
<feature type="region of interest" description="Disordered" evidence="20">
    <location>
        <begin position="29"/>
        <end position="51"/>
    </location>
</feature>
<dbReference type="InterPro" id="IPR001245">
    <property type="entry name" value="Ser-Thr/Tyr_kinase_cat_dom"/>
</dbReference>
<dbReference type="FunFam" id="3.30.200.20:FF:000037">
    <property type="entry name" value="Tyrosine-protein kinase"/>
    <property type="match status" value="1"/>
</dbReference>
<evidence type="ECO:0000256" key="19">
    <source>
        <dbReference type="RuleBase" id="RU362096"/>
    </source>
</evidence>
<name>A0A6J0XJX2_ODOVR</name>
<dbReference type="OrthoDB" id="4062651at2759"/>
<dbReference type="RefSeq" id="XP_020750047.1">
    <property type="nucleotide sequence ID" value="XM_020894388.2"/>
</dbReference>
<dbReference type="Proteomes" id="UP001652640">
    <property type="component" value="Unplaced"/>
</dbReference>
<dbReference type="InterPro" id="IPR036860">
    <property type="entry name" value="SH2_dom_sf"/>
</dbReference>
<evidence type="ECO:0000256" key="7">
    <source>
        <dbReference type="ARBA" id="ARBA00022741"/>
    </source>
</evidence>
<sequence length="514" mass="59193">MGNLCLRLRPCLDRCPHCWWSEEADKPGVIQNPWADSPPDPPRPPAPEPERSQGQFFVALFDYQARTAEDLSFHAGDKLQVLDKSHEGWWLARRWEKRADSSGRQLQGYIPSNYVAEDRSLQAEPWFFGAIKRTDAEKQLLYSENQTGAFLIRESESQKGDFALSVLDEGVVKHYRIRQLDEGGFFLTRRRTFSTLNEFVSHYTKTSDGLCVKLGKPCLKIEVPAPFDLSYKTVDQWEIDRNSIQLLKRLGSGQFGEVWEGLWNNTTPVAVKTLKPGSMDPNDFLREAQIMKNLRHPKLIQLYAVCTLEDPIYIITELMRHGSLQEYLQNDAGSKIHLTQQVDMAAQVASGMAYLESQNYIHRDLAARNVLVGEHNIYKVADFGLARVFKVENEDIYESKHEIKLPVKWTAPEAIRTNKFSIKSDVWSFGILLYEIITYGKMPYSGMTGAQVIQMLGQNYRLPQPSNCPLQFYNIMLECWNAEPKDRPTFETLHWKFEDYFVTDSSYSDTNNFL</sequence>
<feature type="domain" description="Protein kinase" evidence="23">
    <location>
        <begin position="244"/>
        <end position="501"/>
    </location>
</feature>
<keyword evidence="7 18" id="KW-0547">Nucleotide-binding</keyword>
<feature type="domain" description="SH3" evidence="22">
    <location>
        <begin position="52"/>
        <end position="120"/>
    </location>
</feature>
<dbReference type="Gene3D" id="1.10.510.10">
    <property type="entry name" value="Transferase(Phosphotransferase) domain 1"/>
    <property type="match status" value="1"/>
</dbReference>
<dbReference type="FunFam" id="3.30.505.10:FF:000044">
    <property type="entry name" value="Tyrosine-protein kinase"/>
    <property type="match status" value="1"/>
</dbReference>
<evidence type="ECO:0000256" key="12">
    <source>
        <dbReference type="ARBA" id="ARBA00023242"/>
    </source>
</evidence>
<evidence type="ECO:0000259" key="21">
    <source>
        <dbReference type="PROSITE" id="PS50001"/>
    </source>
</evidence>
<dbReference type="InterPro" id="IPR000980">
    <property type="entry name" value="SH2"/>
</dbReference>
<evidence type="ECO:0000256" key="8">
    <source>
        <dbReference type="ARBA" id="ARBA00022777"/>
    </source>
</evidence>
<dbReference type="InParanoid" id="A0A6J0XJX2"/>
<keyword evidence="6 19" id="KW-0808">Transferase</keyword>
<gene>
    <name evidence="25" type="primary">FRK</name>
</gene>
<dbReference type="Gene3D" id="3.30.200.20">
    <property type="entry name" value="Phosphorylase Kinase, domain 1"/>
    <property type="match status" value="1"/>
</dbReference>
<comment type="function">
    <text evidence="14">Non-receptor tyrosine-protein kinase that negatively regulates cell proliferation. Positively regulates PTEN protein stability through phosphorylation of PTEN on 'Tyr-336', which in turn prevents its ubiquitination and degradation, possibly by reducing its binding to NEDD4. May function as a tumor suppressor.</text>
</comment>
<dbReference type="CDD" id="cd05068">
    <property type="entry name" value="PTKc_Frk_like"/>
    <property type="match status" value="1"/>
</dbReference>
<dbReference type="InterPro" id="IPR020635">
    <property type="entry name" value="Tyr_kinase_cat_dom"/>
</dbReference>
<keyword evidence="4" id="KW-0963">Cytoplasm</keyword>
<keyword evidence="8 19" id="KW-0418">Kinase</keyword>
<dbReference type="PROSITE" id="PS50011">
    <property type="entry name" value="PROTEIN_KINASE_DOM"/>
    <property type="match status" value="1"/>
</dbReference>
<dbReference type="InterPro" id="IPR017441">
    <property type="entry name" value="Protein_kinase_ATP_BS"/>
</dbReference>
<dbReference type="PROSITE" id="PS00107">
    <property type="entry name" value="PROTEIN_KINASE_ATP"/>
    <property type="match status" value="1"/>
</dbReference>
<protein>
    <recommendedName>
        <fullName evidence="19">Tyrosine-protein kinase</fullName>
        <ecNumber evidence="19">2.7.10.2</ecNumber>
    </recommendedName>
</protein>
<keyword evidence="12" id="KW-0539">Nucleus</keyword>
<evidence type="ECO:0000256" key="9">
    <source>
        <dbReference type="ARBA" id="ARBA00022840"/>
    </source>
</evidence>
<evidence type="ECO:0000259" key="23">
    <source>
        <dbReference type="PROSITE" id="PS50011"/>
    </source>
</evidence>
<dbReference type="InterPro" id="IPR001452">
    <property type="entry name" value="SH3_domain"/>
</dbReference>
<dbReference type="InterPro" id="IPR000719">
    <property type="entry name" value="Prot_kinase_dom"/>
</dbReference>
<feature type="compositionally biased region" description="Pro residues" evidence="20">
    <location>
        <begin position="36"/>
        <end position="47"/>
    </location>
</feature>
<dbReference type="Pfam" id="PF00018">
    <property type="entry name" value="SH3_1"/>
    <property type="match status" value="1"/>
</dbReference>
<accession>A0A6J0XJX2</accession>
<evidence type="ECO:0000256" key="5">
    <source>
        <dbReference type="ARBA" id="ARBA00022553"/>
    </source>
</evidence>
<evidence type="ECO:0000256" key="18">
    <source>
        <dbReference type="PROSITE-ProRule" id="PRU10141"/>
    </source>
</evidence>
<evidence type="ECO:0000256" key="14">
    <source>
        <dbReference type="ARBA" id="ARBA00055752"/>
    </source>
</evidence>
<dbReference type="InterPro" id="IPR036028">
    <property type="entry name" value="SH3-like_dom_sf"/>
</dbReference>
<dbReference type="Pfam" id="PF00017">
    <property type="entry name" value="SH2"/>
    <property type="match status" value="1"/>
</dbReference>
<keyword evidence="10 16" id="KW-0727">SH2 domain</keyword>
<dbReference type="SMART" id="SM00326">
    <property type="entry name" value="SH3"/>
    <property type="match status" value="1"/>
</dbReference>
<keyword evidence="3 17" id="KW-0728">SH3 domain</keyword>
<keyword evidence="5" id="KW-0597">Phosphoprotein</keyword>
<evidence type="ECO:0000256" key="6">
    <source>
        <dbReference type="ARBA" id="ARBA00022679"/>
    </source>
</evidence>
<dbReference type="Gene3D" id="2.30.30.40">
    <property type="entry name" value="SH3 Domains"/>
    <property type="match status" value="1"/>
</dbReference>
<dbReference type="PROSITE" id="PS50001">
    <property type="entry name" value="SH2"/>
    <property type="match status" value="1"/>
</dbReference>
<dbReference type="GO" id="GO:0005634">
    <property type="term" value="C:nucleus"/>
    <property type="evidence" value="ECO:0007669"/>
    <property type="project" value="UniProtKB-SubCell"/>
</dbReference>
<evidence type="ECO:0000256" key="15">
    <source>
        <dbReference type="ARBA" id="ARBA00065482"/>
    </source>
</evidence>